<evidence type="ECO:0000259" key="2">
    <source>
        <dbReference type="Pfam" id="PF16561"/>
    </source>
</evidence>
<dbReference type="Gene3D" id="2.60.40.10">
    <property type="entry name" value="Immunoglobulins"/>
    <property type="match status" value="1"/>
</dbReference>
<dbReference type="Pfam" id="PF16561">
    <property type="entry name" value="AMPK1_CBM"/>
    <property type="match status" value="1"/>
</dbReference>
<dbReference type="GO" id="GO:0009507">
    <property type="term" value="C:chloroplast"/>
    <property type="evidence" value="ECO:0007669"/>
    <property type="project" value="UniProtKB-ARBA"/>
</dbReference>
<sequence>MLSFTAPSCRFLVSRDLHLFPTFPSLVFLIDPGKVRQRKQFRRLRLAGTRGIGSLARGVVRRCKEWESEGDWGLEEEILEFMKKSERPEAFPSRKELVDGGRMDLVEAIVEKGGWLSLGWDLDAEEGVLDDDDDDDGRHVTDWDLIMRKANDGDLVCGDGGGEANDLEVDEIRVSGLFEADSSDLDSASSSGRSLEVAAEDNTGIEGILKGLETHRNVTFGVGMREKGNGSILINNNGDDWHSGNSTNADSSGLGKISRQTSSIHNKGIIKDSGGKHSQTRSFSDLDGLGNSLKSEMWRTWGVYGAGFSVMEVEAAEIACNEARMEEVIDISKDEILAISEGHDISKELNSHGKEVNHSEIQSRLQDMELELSSILRALKSTSDGIVPLGNTSSSDDLRKLSDALEFQENEIMNAQDILRSLRAKLAVVEGKMALAIIDAQKLVEEKQKRIGDAHSTLQLLRSACIVWPNSASEVLLAGSFDGWTTQRKMERSSTGIFSLCLRLYPGRYEVKFFADLVMILYHRLCFLKNDNFNHPKICYRSSSLSTVYGGLIPFAHSFTVMDTRTTFLLLHKTAQRGI</sequence>
<keyword evidence="4" id="KW-1185">Reference proteome</keyword>
<evidence type="ECO:0000256" key="1">
    <source>
        <dbReference type="SAM" id="Coils"/>
    </source>
</evidence>
<evidence type="ECO:0000313" key="3">
    <source>
        <dbReference type="EMBL" id="KAJ9709186.1"/>
    </source>
</evidence>
<protein>
    <recommendedName>
        <fullName evidence="2">AMP-activated protein kinase glycogen-binding domain-containing protein</fullName>
    </recommendedName>
</protein>
<accession>A0AA39AKH2</accession>
<dbReference type="InterPro" id="IPR013783">
    <property type="entry name" value="Ig-like_fold"/>
</dbReference>
<dbReference type="Proteomes" id="UP001168098">
    <property type="component" value="Unassembled WGS sequence"/>
</dbReference>
<dbReference type="EMBL" id="JARBHA010000001">
    <property type="protein sequence ID" value="KAJ9709186.1"/>
    <property type="molecule type" value="Genomic_DNA"/>
</dbReference>
<feature type="domain" description="AMP-activated protein kinase glycogen-binding" evidence="2">
    <location>
        <begin position="465"/>
        <end position="529"/>
    </location>
</feature>
<dbReference type="InterPro" id="IPR014756">
    <property type="entry name" value="Ig_E-set"/>
</dbReference>
<evidence type="ECO:0000313" key="4">
    <source>
        <dbReference type="Proteomes" id="UP001168098"/>
    </source>
</evidence>
<dbReference type="SUPFAM" id="SSF81296">
    <property type="entry name" value="E set domains"/>
    <property type="match status" value="1"/>
</dbReference>
<dbReference type="PANTHER" id="PTHR47434:SF1">
    <property type="entry name" value="PROTEIN PTST HOMOLOG 2, CHLOROPLASTIC"/>
    <property type="match status" value="1"/>
</dbReference>
<reference evidence="3 4" key="1">
    <citation type="journal article" date="2023" name="BMC Biotechnol.">
        <title>Vitis rotundifolia cv Carlos genome sequencing.</title>
        <authorList>
            <person name="Huff M."/>
            <person name="Hulse-Kemp A."/>
            <person name="Scheffler B."/>
            <person name="Youngblood R."/>
            <person name="Simpson S."/>
            <person name="Babiker E."/>
            <person name="Staton M."/>
        </authorList>
    </citation>
    <scope>NUCLEOTIDE SEQUENCE [LARGE SCALE GENOMIC DNA]</scope>
    <source>
        <tissue evidence="3">Leaf</tissue>
    </source>
</reference>
<keyword evidence="1" id="KW-0175">Coiled coil</keyword>
<dbReference type="InterPro" id="IPR032640">
    <property type="entry name" value="AMPK1_CBM"/>
</dbReference>
<gene>
    <name evidence="3" type="ORF">PVL29_000916</name>
</gene>
<proteinExistence type="predicted"/>
<feature type="coiled-coil region" evidence="1">
    <location>
        <begin position="398"/>
        <end position="425"/>
    </location>
</feature>
<dbReference type="PANTHER" id="PTHR47434">
    <property type="entry name" value="PROTEIN PTST HOMOLOG 3, CHLOROPLASTIC"/>
    <property type="match status" value="1"/>
</dbReference>
<dbReference type="CDD" id="cd02859">
    <property type="entry name" value="E_set_AMPKbeta_like_N"/>
    <property type="match status" value="1"/>
</dbReference>
<name>A0AA39AKH2_VITRO</name>
<dbReference type="AlphaFoldDB" id="A0AA39AKH2"/>
<comment type="caution">
    <text evidence="3">The sequence shown here is derived from an EMBL/GenBank/DDBJ whole genome shotgun (WGS) entry which is preliminary data.</text>
</comment>
<organism evidence="3 4">
    <name type="scientific">Vitis rotundifolia</name>
    <name type="common">Muscadine grape</name>
    <dbReference type="NCBI Taxonomy" id="103349"/>
    <lineage>
        <taxon>Eukaryota</taxon>
        <taxon>Viridiplantae</taxon>
        <taxon>Streptophyta</taxon>
        <taxon>Embryophyta</taxon>
        <taxon>Tracheophyta</taxon>
        <taxon>Spermatophyta</taxon>
        <taxon>Magnoliopsida</taxon>
        <taxon>eudicotyledons</taxon>
        <taxon>Gunneridae</taxon>
        <taxon>Pentapetalae</taxon>
        <taxon>rosids</taxon>
        <taxon>Vitales</taxon>
        <taxon>Vitaceae</taxon>
        <taxon>Viteae</taxon>
        <taxon>Vitis</taxon>
    </lineage>
</organism>